<evidence type="ECO:0000313" key="3">
    <source>
        <dbReference type="Proteomes" id="UP000177369"/>
    </source>
</evidence>
<dbReference type="InterPro" id="IPR001130">
    <property type="entry name" value="TatD-like"/>
</dbReference>
<dbReference type="EMBL" id="MFBD01000018">
    <property type="protein sequence ID" value="OGD88779.1"/>
    <property type="molecule type" value="Genomic_DNA"/>
</dbReference>
<feature type="binding site" evidence="1">
    <location>
        <position position="8"/>
    </location>
    <ligand>
        <name>a divalent metal cation</name>
        <dbReference type="ChEBI" id="CHEBI:60240"/>
        <label>1</label>
    </ligand>
</feature>
<feature type="binding site" evidence="1">
    <location>
        <position position="221"/>
    </location>
    <ligand>
        <name>a divalent metal cation</name>
        <dbReference type="ChEBI" id="CHEBI:60240"/>
        <label>2</label>
    </ligand>
</feature>
<dbReference type="PANTHER" id="PTHR46124:SF2">
    <property type="entry name" value="D-AMINOACYL-TRNA DEACYLASE"/>
    <property type="match status" value="1"/>
</dbReference>
<dbReference type="GO" id="GO:0005829">
    <property type="term" value="C:cytosol"/>
    <property type="evidence" value="ECO:0007669"/>
    <property type="project" value="TreeGrafter"/>
</dbReference>
<keyword evidence="1" id="KW-0479">Metal-binding</keyword>
<sequence>MLVDSHAHLEAVEDLEGALVRAKDAGVEKIVTIGTSLASSKKTIEIADSPSSVRLRSGLRGAKENFPEIYATVGLHPKDTREELKRLHYNDILKQLRSLVSASDKVVAIGECGLDYYERETGNNKQSLRFSQTAGLKQETSEKNKKYQRELFGAQIRLAAELKLPLVIHCRNGWSEIFELITNVKNYSSSETGGRIEKFSTRFARKARRASSNNKLRGVFHSWTGNWDDAKRALDLGFYISFSGIVTFQNAREIQEVARKIPFDRMLVETDSPFLAPDPVRGSKNEPKNVKIVAQFIAGIRNQTVDEVSSKTSANARKLFNLL</sequence>
<proteinExistence type="predicted"/>
<dbReference type="InterPro" id="IPR032466">
    <property type="entry name" value="Metal_Hydrolase"/>
</dbReference>
<dbReference type="Proteomes" id="UP000177369">
    <property type="component" value="Unassembled WGS sequence"/>
</dbReference>
<accession>A0A1F5GAA5</accession>
<dbReference type="AlphaFoldDB" id="A0A1F5GAA5"/>
<dbReference type="SUPFAM" id="SSF51556">
    <property type="entry name" value="Metallo-dependent hydrolases"/>
    <property type="match status" value="1"/>
</dbReference>
<dbReference type="Gene3D" id="3.20.20.140">
    <property type="entry name" value="Metal-dependent hydrolases"/>
    <property type="match status" value="1"/>
</dbReference>
<dbReference type="STRING" id="1797714.A3D04_04445"/>
<feature type="binding site" evidence="1">
    <location>
        <position position="271"/>
    </location>
    <ligand>
        <name>a divalent metal cation</name>
        <dbReference type="ChEBI" id="CHEBI:60240"/>
        <label>1</label>
    </ligand>
</feature>
<dbReference type="PANTHER" id="PTHR46124">
    <property type="entry name" value="D-AMINOACYL-TRNA DEACYLASE"/>
    <property type="match status" value="1"/>
</dbReference>
<dbReference type="PIRSF" id="PIRSF005902">
    <property type="entry name" value="DNase_TatD"/>
    <property type="match status" value="1"/>
</dbReference>
<comment type="caution">
    <text evidence="2">The sequence shown here is derived from an EMBL/GenBank/DDBJ whole genome shotgun (WGS) entry which is preliminary data.</text>
</comment>
<name>A0A1F5GAA5_9BACT</name>
<reference evidence="2 3" key="1">
    <citation type="journal article" date="2016" name="Nat. Commun.">
        <title>Thousands of microbial genomes shed light on interconnected biogeochemical processes in an aquifer system.</title>
        <authorList>
            <person name="Anantharaman K."/>
            <person name="Brown C.T."/>
            <person name="Hug L.A."/>
            <person name="Sharon I."/>
            <person name="Castelle C.J."/>
            <person name="Probst A.J."/>
            <person name="Thomas B.C."/>
            <person name="Singh A."/>
            <person name="Wilkins M.J."/>
            <person name="Karaoz U."/>
            <person name="Brodie E.L."/>
            <person name="Williams K.H."/>
            <person name="Hubbard S.S."/>
            <person name="Banfield J.F."/>
        </authorList>
    </citation>
    <scope>NUCLEOTIDE SEQUENCE [LARGE SCALE GENOMIC DNA]</scope>
</reference>
<organism evidence="2 3">
    <name type="scientific">Candidatus Curtissbacteria bacterium RIFCSPHIGHO2_02_FULL_40_16b</name>
    <dbReference type="NCBI Taxonomy" id="1797714"/>
    <lineage>
        <taxon>Bacteria</taxon>
        <taxon>Candidatus Curtissiibacteriota</taxon>
    </lineage>
</organism>
<dbReference type="GO" id="GO:0046872">
    <property type="term" value="F:metal ion binding"/>
    <property type="evidence" value="ECO:0007669"/>
    <property type="project" value="UniProtKB-KW"/>
</dbReference>
<protein>
    <recommendedName>
        <fullName evidence="4">Hydrolase TatD</fullName>
    </recommendedName>
</protein>
<gene>
    <name evidence="2" type="ORF">A3D04_04445</name>
</gene>
<feature type="binding site" evidence="1">
    <location>
        <position position="111"/>
    </location>
    <ligand>
        <name>a divalent metal cation</name>
        <dbReference type="ChEBI" id="CHEBI:60240"/>
        <label>1</label>
    </ligand>
</feature>
<feature type="binding site" evidence="1">
    <location>
        <position position="6"/>
    </location>
    <ligand>
        <name>a divalent metal cation</name>
        <dbReference type="ChEBI" id="CHEBI:60240"/>
        <label>1</label>
    </ligand>
</feature>
<evidence type="ECO:0000256" key="1">
    <source>
        <dbReference type="PIRSR" id="PIRSR005902-1"/>
    </source>
</evidence>
<feature type="binding site" evidence="1">
    <location>
        <position position="169"/>
    </location>
    <ligand>
        <name>a divalent metal cation</name>
        <dbReference type="ChEBI" id="CHEBI:60240"/>
        <label>2</label>
    </ligand>
</feature>
<evidence type="ECO:0000313" key="2">
    <source>
        <dbReference type="EMBL" id="OGD88779.1"/>
    </source>
</evidence>
<dbReference type="CDD" id="cd01310">
    <property type="entry name" value="TatD_DNAse"/>
    <property type="match status" value="1"/>
</dbReference>
<dbReference type="GO" id="GO:0016788">
    <property type="term" value="F:hydrolase activity, acting on ester bonds"/>
    <property type="evidence" value="ECO:0007669"/>
    <property type="project" value="InterPro"/>
</dbReference>
<evidence type="ECO:0008006" key="4">
    <source>
        <dbReference type="Google" id="ProtNLM"/>
    </source>
</evidence>
<dbReference type="Pfam" id="PF01026">
    <property type="entry name" value="TatD_DNase"/>
    <property type="match status" value="1"/>
</dbReference>